<dbReference type="Gene3D" id="3.40.50.720">
    <property type="entry name" value="NAD(P)-binding Rossmann-like Domain"/>
    <property type="match status" value="1"/>
</dbReference>
<dbReference type="EMBL" id="JAIQUM010000010">
    <property type="protein sequence ID" value="MBZ5749938.1"/>
    <property type="molecule type" value="Genomic_DNA"/>
</dbReference>
<dbReference type="PRINTS" id="PR00081">
    <property type="entry name" value="GDHRDH"/>
</dbReference>
<gene>
    <name evidence="2" type="ORF">K9V48_06675</name>
</gene>
<evidence type="ECO:0000256" key="1">
    <source>
        <dbReference type="ARBA" id="ARBA00006484"/>
    </source>
</evidence>
<comment type="similarity">
    <text evidence="1">Belongs to the short-chain dehydrogenases/reductases (SDR) family.</text>
</comment>
<dbReference type="RefSeq" id="WP_224137938.1">
    <property type="nucleotide sequence ID" value="NZ_JAIQUM010000010.1"/>
</dbReference>
<dbReference type="SUPFAM" id="SSF51735">
    <property type="entry name" value="NAD(P)-binding Rossmann-fold domains"/>
    <property type="match status" value="1"/>
</dbReference>
<dbReference type="PANTHER" id="PTHR42879">
    <property type="entry name" value="3-OXOACYL-(ACYL-CARRIER-PROTEIN) REDUCTASE"/>
    <property type="match status" value="1"/>
</dbReference>
<dbReference type="CDD" id="cd05233">
    <property type="entry name" value="SDR_c"/>
    <property type="match status" value="1"/>
</dbReference>
<dbReference type="InterPro" id="IPR050259">
    <property type="entry name" value="SDR"/>
</dbReference>
<comment type="caution">
    <text evidence="2">The sequence shown here is derived from an EMBL/GenBank/DDBJ whole genome shotgun (WGS) entry which is preliminary data.</text>
</comment>
<proteinExistence type="inferred from homology"/>
<evidence type="ECO:0000313" key="2">
    <source>
        <dbReference type="EMBL" id="MBZ5749938.1"/>
    </source>
</evidence>
<dbReference type="InterPro" id="IPR002347">
    <property type="entry name" value="SDR_fam"/>
</dbReference>
<dbReference type="InterPro" id="IPR036291">
    <property type="entry name" value="NAD(P)-bd_dom_sf"/>
</dbReference>
<keyword evidence="3" id="KW-1185">Reference proteome</keyword>
<evidence type="ECO:0000313" key="3">
    <source>
        <dbReference type="Proteomes" id="UP001165287"/>
    </source>
</evidence>
<sequence>MDFGLKGKNILITGAAKGIGRKIALAAAAEGANIGLHYRESEAAALEAATEIRDYGVKVTLVKGDIARLKDVKQVKETLNQELGSIDFIVNNAGWAQMKSFFKYEPEEWKREVDICFYGIVNLAHTFMPDMISKNQGKFINIVGDSARTGDRNLIISAAARSGAISFLKSLAIEVGRNNVQCNTVSLGLIDQGDLGFSDVALDKLIKQYPLKRLGKADDVKGMVLFLLSNSADWITGQVISINGGHSMLG</sequence>
<dbReference type="PRINTS" id="PR00080">
    <property type="entry name" value="SDRFAMILY"/>
</dbReference>
<protein>
    <submittedName>
        <fullName evidence="2">SDR family oxidoreductase</fullName>
    </submittedName>
</protein>
<name>A0ABS7UNQ4_9BACI</name>
<organism evidence="2 3">
    <name type="scientific">Metabacillus rhizolycopersici</name>
    <dbReference type="NCBI Taxonomy" id="2875709"/>
    <lineage>
        <taxon>Bacteria</taxon>
        <taxon>Bacillati</taxon>
        <taxon>Bacillota</taxon>
        <taxon>Bacilli</taxon>
        <taxon>Bacillales</taxon>
        <taxon>Bacillaceae</taxon>
        <taxon>Metabacillus</taxon>
    </lineage>
</organism>
<dbReference type="Proteomes" id="UP001165287">
    <property type="component" value="Unassembled WGS sequence"/>
</dbReference>
<accession>A0ABS7UNQ4</accession>
<dbReference type="Pfam" id="PF13561">
    <property type="entry name" value="adh_short_C2"/>
    <property type="match status" value="1"/>
</dbReference>
<reference evidence="2" key="1">
    <citation type="submission" date="2024-05" db="EMBL/GenBank/DDBJ databases">
        <title>Metabacillus sp. nov., isolated from the rhizosphere soil of tomato plants.</title>
        <authorList>
            <person name="Ma R."/>
        </authorList>
    </citation>
    <scope>NUCLEOTIDE SEQUENCE</scope>
    <source>
        <strain evidence="2">DBTR6</strain>
    </source>
</reference>
<dbReference type="PANTHER" id="PTHR42879:SF2">
    <property type="entry name" value="3-OXOACYL-[ACYL-CARRIER-PROTEIN] REDUCTASE FABG"/>
    <property type="match status" value="1"/>
</dbReference>